<evidence type="ECO:0000313" key="3">
    <source>
        <dbReference type="Proteomes" id="UP000372890"/>
    </source>
</evidence>
<dbReference type="EMBL" id="CAADIS010000005">
    <property type="protein sequence ID" value="VFS33414.1"/>
    <property type="molecule type" value="Genomic_DNA"/>
</dbReference>
<dbReference type="InterPro" id="IPR010693">
    <property type="entry name" value="Divergent_4Fe-4S_mono-cluster"/>
</dbReference>
<dbReference type="AlphaFoldDB" id="A0A484YBJ8"/>
<organism evidence="2 3">
    <name type="scientific">Escherichia coli</name>
    <dbReference type="NCBI Taxonomy" id="562"/>
    <lineage>
        <taxon>Bacteria</taxon>
        <taxon>Pseudomonadati</taxon>
        <taxon>Pseudomonadota</taxon>
        <taxon>Gammaproteobacteria</taxon>
        <taxon>Enterobacterales</taxon>
        <taxon>Enterobacteriaceae</taxon>
        <taxon>Escherichia</taxon>
    </lineage>
</organism>
<accession>A0A484YBJ8</accession>
<gene>
    <name evidence="2" type="ORF">NCTC9001_04711</name>
</gene>
<feature type="domain" description="Divergent 4Fe-4S mono-cluster" evidence="1">
    <location>
        <begin position="35"/>
        <end position="98"/>
    </location>
</feature>
<dbReference type="Pfam" id="PF06902">
    <property type="entry name" value="Fer4_19"/>
    <property type="match status" value="1"/>
</dbReference>
<dbReference type="Proteomes" id="UP000372890">
    <property type="component" value="Unassembled WGS sequence"/>
</dbReference>
<evidence type="ECO:0000313" key="2">
    <source>
        <dbReference type="EMBL" id="VFS33414.1"/>
    </source>
</evidence>
<evidence type="ECO:0000259" key="1">
    <source>
        <dbReference type="Pfam" id="PF06902"/>
    </source>
</evidence>
<sequence length="98" mass="10983">MLYEDSGAMLIAIIILMREGRSWIGALLDGGYRCYTGENIDVYFNTAICQHSGNCVRGNGKLFNLKRKPWIMPDEVDVATVVKVIDTCPSGALKYRHK</sequence>
<proteinExistence type="predicted"/>
<reference evidence="2 3" key="1">
    <citation type="submission" date="2019-03" db="EMBL/GenBank/DDBJ databases">
        <authorList>
            <consortium name="Pathogen Informatics"/>
        </authorList>
    </citation>
    <scope>NUCLEOTIDE SEQUENCE [LARGE SCALE GENOMIC DNA]</scope>
    <source>
        <strain evidence="2 3">NCTC9001</strain>
    </source>
</reference>
<protein>
    <submittedName>
        <fullName evidence="2">Uncharacterized conserved protein</fullName>
    </submittedName>
</protein>
<name>A0A484YBJ8_ECOLX</name>